<evidence type="ECO:0000313" key="2">
    <source>
        <dbReference type="EMBL" id="KAI9272799.1"/>
    </source>
</evidence>
<dbReference type="Gene3D" id="1.25.40.10">
    <property type="entry name" value="Tetratricopeptide repeat domain"/>
    <property type="match status" value="1"/>
</dbReference>
<dbReference type="AlphaFoldDB" id="A0AAD5K7D1"/>
<dbReference type="Pfam" id="PF00646">
    <property type="entry name" value="F-box"/>
    <property type="match status" value="1"/>
</dbReference>
<sequence>MSLTLNNIIPKEITISTTPTPTTNGCQTKMSNSFEGFHSPASTGKATFTTCVENVENRNFQNAIDSSTIGIQEMFNNTLSLLDVRAWTYGMTMQVDKGLKDAQNMIALAPTAAAGYLRAGSIHTLRSHYKAAMQVYQTGIKALSGEQNKSARLTLQEKYNEAQEKLDIRIDFVTQLPYEVLHQVLDHIEMEEMVGLMDISKGWRDCLAGYPKPWTEICLSSQEDEEGSRPEPILFKLHHVSQHVEEIVLYSTTKEECEMLLTVIMSNIFTNLNILEIHGYQMDHHYQLLGALSNIKNTLSHLSIEVDSKSPSLPIGVVLSMCPKLETLHCEQRKAILDIQGIMPHGSMTFDSLTDLEIRFAHMEPSHLEFLLECCPKLRKLVIGHCSFAYASVVRKACPNLRSFIINYGGIMPPGNDEVVFSADPDEPKGIRYFCLFPNYRSEIMEPIIDILCDSASVLETFLMSAATPNNDITSGWNALSSVTFPKLRFINISPTRNFDPILANILSGCPVLEELLLNVGFGLGYDTFNAIAGLPSLQRLEFASIRGINYEGMTSMFRTLEARQHLLYTLEFDDCNFQLNDVALQAIAGISSLRSFTLINTQVKDQYSFDNFVLKLQQDSNNTHIRVIILCQIEAVGNNSIRSLCNIPTLQALNLYELPNVTSTGLDYVRDHDTIMLYENQY</sequence>
<dbReference type="Proteomes" id="UP001209540">
    <property type="component" value="Unassembled WGS sequence"/>
</dbReference>
<keyword evidence="3" id="KW-1185">Reference proteome</keyword>
<dbReference type="PANTHER" id="PTHR31639">
    <property type="entry name" value="F-BOX PROTEIN-LIKE"/>
    <property type="match status" value="1"/>
</dbReference>
<dbReference type="SUPFAM" id="SSF48452">
    <property type="entry name" value="TPR-like"/>
    <property type="match status" value="1"/>
</dbReference>
<dbReference type="Gene3D" id="3.80.10.10">
    <property type="entry name" value="Ribonuclease Inhibitor"/>
    <property type="match status" value="2"/>
</dbReference>
<dbReference type="SUPFAM" id="SSF81383">
    <property type="entry name" value="F-box domain"/>
    <property type="match status" value="1"/>
</dbReference>
<dbReference type="EMBL" id="JAIXMP010000005">
    <property type="protein sequence ID" value="KAI9272799.1"/>
    <property type="molecule type" value="Genomic_DNA"/>
</dbReference>
<dbReference type="InterPro" id="IPR032675">
    <property type="entry name" value="LRR_dom_sf"/>
</dbReference>
<evidence type="ECO:0000313" key="3">
    <source>
        <dbReference type="Proteomes" id="UP001209540"/>
    </source>
</evidence>
<dbReference type="InterPro" id="IPR001810">
    <property type="entry name" value="F-box_dom"/>
</dbReference>
<dbReference type="Gene3D" id="1.20.1280.50">
    <property type="match status" value="1"/>
</dbReference>
<dbReference type="InterPro" id="IPR011990">
    <property type="entry name" value="TPR-like_helical_dom_sf"/>
</dbReference>
<evidence type="ECO:0000259" key="1">
    <source>
        <dbReference type="PROSITE" id="PS50181"/>
    </source>
</evidence>
<gene>
    <name evidence="2" type="ORF">BDA99DRAFT_499224</name>
</gene>
<name>A0AAD5K7D1_9FUNG</name>
<proteinExistence type="predicted"/>
<protein>
    <recommendedName>
        <fullName evidence="1">F-box domain-containing protein</fullName>
    </recommendedName>
</protein>
<organism evidence="2 3">
    <name type="scientific">Phascolomyces articulosus</name>
    <dbReference type="NCBI Taxonomy" id="60185"/>
    <lineage>
        <taxon>Eukaryota</taxon>
        <taxon>Fungi</taxon>
        <taxon>Fungi incertae sedis</taxon>
        <taxon>Mucoromycota</taxon>
        <taxon>Mucoromycotina</taxon>
        <taxon>Mucoromycetes</taxon>
        <taxon>Mucorales</taxon>
        <taxon>Lichtheimiaceae</taxon>
        <taxon>Phascolomyces</taxon>
    </lineage>
</organism>
<reference evidence="2" key="2">
    <citation type="submission" date="2023-02" db="EMBL/GenBank/DDBJ databases">
        <authorList>
            <consortium name="DOE Joint Genome Institute"/>
            <person name="Mondo S.J."/>
            <person name="Chang Y."/>
            <person name="Wang Y."/>
            <person name="Ahrendt S."/>
            <person name="Andreopoulos W."/>
            <person name="Barry K."/>
            <person name="Beard J."/>
            <person name="Benny G.L."/>
            <person name="Blankenship S."/>
            <person name="Bonito G."/>
            <person name="Cuomo C."/>
            <person name="Desiro A."/>
            <person name="Gervers K.A."/>
            <person name="Hundley H."/>
            <person name="Kuo A."/>
            <person name="LaButti K."/>
            <person name="Lang B.F."/>
            <person name="Lipzen A."/>
            <person name="O'Donnell K."/>
            <person name="Pangilinan J."/>
            <person name="Reynolds N."/>
            <person name="Sandor L."/>
            <person name="Smith M.W."/>
            <person name="Tsang A."/>
            <person name="Grigoriev I.V."/>
            <person name="Stajich J.E."/>
            <person name="Spatafora J.W."/>
        </authorList>
    </citation>
    <scope>NUCLEOTIDE SEQUENCE</scope>
    <source>
        <strain evidence="2">RSA 2281</strain>
    </source>
</reference>
<comment type="caution">
    <text evidence="2">The sequence shown here is derived from an EMBL/GenBank/DDBJ whole genome shotgun (WGS) entry which is preliminary data.</text>
</comment>
<dbReference type="PROSITE" id="PS50181">
    <property type="entry name" value="FBOX"/>
    <property type="match status" value="1"/>
</dbReference>
<dbReference type="InterPro" id="IPR055411">
    <property type="entry name" value="LRR_FXL15/At3g58940/PEG3-like"/>
</dbReference>
<dbReference type="PANTHER" id="PTHR31639:SF256">
    <property type="entry name" value="OS07G0242900 PROTEIN"/>
    <property type="match status" value="1"/>
</dbReference>
<feature type="domain" description="F-box" evidence="1">
    <location>
        <begin position="170"/>
        <end position="217"/>
    </location>
</feature>
<dbReference type="SUPFAM" id="SSF52047">
    <property type="entry name" value="RNI-like"/>
    <property type="match status" value="2"/>
</dbReference>
<accession>A0AAD5K7D1</accession>
<dbReference type="Pfam" id="PF24758">
    <property type="entry name" value="LRR_At5g56370"/>
    <property type="match status" value="1"/>
</dbReference>
<dbReference type="InterPro" id="IPR036047">
    <property type="entry name" value="F-box-like_dom_sf"/>
</dbReference>
<reference evidence="2" key="1">
    <citation type="journal article" date="2022" name="IScience">
        <title>Evolution of zygomycete secretomes and the origins of terrestrial fungal ecologies.</title>
        <authorList>
            <person name="Chang Y."/>
            <person name="Wang Y."/>
            <person name="Mondo S."/>
            <person name="Ahrendt S."/>
            <person name="Andreopoulos W."/>
            <person name="Barry K."/>
            <person name="Beard J."/>
            <person name="Benny G.L."/>
            <person name="Blankenship S."/>
            <person name="Bonito G."/>
            <person name="Cuomo C."/>
            <person name="Desiro A."/>
            <person name="Gervers K.A."/>
            <person name="Hundley H."/>
            <person name="Kuo A."/>
            <person name="LaButti K."/>
            <person name="Lang B.F."/>
            <person name="Lipzen A."/>
            <person name="O'Donnell K."/>
            <person name="Pangilinan J."/>
            <person name="Reynolds N."/>
            <person name="Sandor L."/>
            <person name="Smith M.E."/>
            <person name="Tsang A."/>
            <person name="Grigoriev I.V."/>
            <person name="Stajich J.E."/>
            <person name="Spatafora J.W."/>
        </authorList>
    </citation>
    <scope>NUCLEOTIDE SEQUENCE</scope>
    <source>
        <strain evidence="2">RSA 2281</strain>
    </source>
</reference>